<organism evidence="2 3">
    <name type="scientific">Trematosphaeria pertusa</name>
    <dbReference type="NCBI Taxonomy" id="390896"/>
    <lineage>
        <taxon>Eukaryota</taxon>
        <taxon>Fungi</taxon>
        <taxon>Dikarya</taxon>
        <taxon>Ascomycota</taxon>
        <taxon>Pezizomycotina</taxon>
        <taxon>Dothideomycetes</taxon>
        <taxon>Pleosporomycetidae</taxon>
        <taxon>Pleosporales</taxon>
        <taxon>Massarineae</taxon>
        <taxon>Trematosphaeriaceae</taxon>
        <taxon>Trematosphaeria</taxon>
    </lineage>
</organism>
<dbReference type="EMBL" id="ML987192">
    <property type="protein sequence ID" value="KAF2252094.1"/>
    <property type="molecule type" value="Genomic_DNA"/>
</dbReference>
<dbReference type="OrthoDB" id="3796140at2759"/>
<feature type="compositionally biased region" description="Basic residues" evidence="1">
    <location>
        <begin position="88"/>
        <end position="104"/>
    </location>
</feature>
<evidence type="ECO:0000256" key="1">
    <source>
        <dbReference type="SAM" id="MobiDB-lite"/>
    </source>
</evidence>
<feature type="region of interest" description="Disordered" evidence="1">
    <location>
        <begin position="73"/>
        <end position="104"/>
    </location>
</feature>
<accession>A0A6A6INF4</accession>
<protein>
    <submittedName>
        <fullName evidence="2">Uncharacterized protein</fullName>
    </submittedName>
</protein>
<keyword evidence="3" id="KW-1185">Reference proteome</keyword>
<evidence type="ECO:0000313" key="2">
    <source>
        <dbReference type="EMBL" id="KAF2252094.1"/>
    </source>
</evidence>
<proteinExistence type="predicted"/>
<sequence>MKTFTLRSSGHLTLFLDFSPVVARKASGLRLLLVTWPTSQQQYRGWIQMQDSEAPGLPKTLSNSPPCVHAFTMAKSSGTEPLPGDGKNRKKNRRNRERLRRKNRRERAIGALHISTLPPVVRTLRRSAREAPYKTANPYQWIQPWIRDPFYKYSWTQYPDAHLLGLPAELRQTILDMSLAPPPIHGVSRIFRAELLCRRIGELCSVAPAMRVDMAYVGQQWIKKYIDSNRSFDLSAHLVDLPKWFKEKRAKLVLMQKGIRRKKKIPVDEGENVKSGQKLRPKKCKHCCQRHPTGDPLCPLARQDPQLWRKLTKPLKSTSKRPRARGACAGFQGARAVFEE</sequence>
<dbReference type="GeneID" id="54586296"/>
<dbReference type="Proteomes" id="UP000800094">
    <property type="component" value="Unassembled WGS sequence"/>
</dbReference>
<evidence type="ECO:0000313" key="3">
    <source>
        <dbReference type="Proteomes" id="UP000800094"/>
    </source>
</evidence>
<reference evidence="2" key="1">
    <citation type="journal article" date="2020" name="Stud. Mycol.">
        <title>101 Dothideomycetes genomes: a test case for predicting lifestyles and emergence of pathogens.</title>
        <authorList>
            <person name="Haridas S."/>
            <person name="Albert R."/>
            <person name="Binder M."/>
            <person name="Bloem J."/>
            <person name="Labutti K."/>
            <person name="Salamov A."/>
            <person name="Andreopoulos B."/>
            <person name="Baker S."/>
            <person name="Barry K."/>
            <person name="Bills G."/>
            <person name="Bluhm B."/>
            <person name="Cannon C."/>
            <person name="Castanera R."/>
            <person name="Culley D."/>
            <person name="Daum C."/>
            <person name="Ezra D."/>
            <person name="Gonzalez J."/>
            <person name="Henrissat B."/>
            <person name="Kuo A."/>
            <person name="Liang C."/>
            <person name="Lipzen A."/>
            <person name="Lutzoni F."/>
            <person name="Magnuson J."/>
            <person name="Mondo S."/>
            <person name="Nolan M."/>
            <person name="Ohm R."/>
            <person name="Pangilinan J."/>
            <person name="Park H.-J."/>
            <person name="Ramirez L."/>
            <person name="Alfaro M."/>
            <person name="Sun H."/>
            <person name="Tritt A."/>
            <person name="Yoshinaga Y."/>
            <person name="Zwiers L.-H."/>
            <person name="Turgeon B."/>
            <person name="Goodwin S."/>
            <person name="Spatafora J."/>
            <person name="Crous P."/>
            <person name="Grigoriev I."/>
        </authorList>
    </citation>
    <scope>NUCLEOTIDE SEQUENCE</scope>
    <source>
        <strain evidence="2">CBS 122368</strain>
    </source>
</reference>
<name>A0A6A6INF4_9PLEO</name>
<gene>
    <name evidence="2" type="ORF">BU26DRAFT_561865</name>
</gene>
<dbReference type="RefSeq" id="XP_033687098.1">
    <property type="nucleotide sequence ID" value="XM_033832966.1"/>
</dbReference>
<dbReference type="AlphaFoldDB" id="A0A6A6INF4"/>